<dbReference type="InterPro" id="IPR001375">
    <property type="entry name" value="Peptidase_S9_cat"/>
</dbReference>
<name>A0ABV8T4Z2_9GAMM</name>
<feature type="signal peptide" evidence="3">
    <location>
        <begin position="1"/>
        <end position="23"/>
    </location>
</feature>
<dbReference type="PANTHER" id="PTHR42776">
    <property type="entry name" value="SERINE PEPTIDASE S9 FAMILY MEMBER"/>
    <property type="match status" value="1"/>
</dbReference>
<dbReference type="SUPFAM" id="SSF82171">
    <property type="entry name" value="DPP6 N-terminal domain-like"/>
    <property type="match status" value="1"/>
</dbReference>
<proteinExistence type="predicted"/>
<protein>
    <submittedName>
        <fullName evidence="5">S9 family peptidase</fullName>
    </submittedName>
</protein>
<gene>
    <name evidence="5" type="ORF">ACFPN2_33320</name>
</gene>
<dbReference type="Proteomes" id="UP001595904">
    <property type="component" value="Unassembled WGS sequence"/>
</dbReference>
<dbReference type="Pfam" id="PF00326">
    <property type="entry name" value="Peptidase_S9"/>
    <property type="match status" value="1"/>
</dbReference>
<dbReference type="Gene3D" id="2.120.10.30">
    <property type="entry name" value="TolB, C-terminal domain"/>
    <property type="match status" value="1"/>
</dbReference>
<evidence type="ECO:0000313" key="5">
    <source>
        <dbReference type="EMBL" id="MFC4314003.1"/>
    </source>
</evidence>
<reference evidence="6" key="1">
    <citation type="journal article" date="2019" name="Int. J. Syst. Evol. Microbiol.">
        <title>The Global Catalogue of Microorganisms (GCM) 10K type strain sequencing project: providing services to taxonomists for standard genome sequencing and annotation.</title>
        <authorList>
            <consortium name="The Broad Institute Genomics Platform"/>
            <consortium name="The Broad Institute Genome Sequencing Center for Infectious Disease"/>
            <person name="Wu L."/>
            <person name="Ma J."/>
        </authorList>
    </citation>
    <scope>NUCLEOTIDE SEQUENCE [LARGE SCALE GENOMIC DNA]</scope>
    <source>
        <strain evidence="6">CGMCC 1.10759</strain>
    </source>
</reference>
<evidence type="ECO:0000256" key="3">
    <source>
        <dbReference type="SAM" id="SignalP"/>
    </source>
</evidence>
<evidence type="ECO:0000259" key="4">
    <source>
        <dbReference type="Pfam" id="PF00326"/>
    </source>
</evidence>
<dbReference type="InterPro" id="IPR011042">
    <property type="entry name" value="6-blade_b-propeller_TolB-like"/>
</dbReference>
<dbReference type="Gene3D" id="3.40.50.1820">
    <property type="entry name" value="alpha/beta hydrolase"/>
    <property type="match status" value="1"/>
</dbReference>
<dbReference type="Pfam" id="PF07676">
    <property type="entry name" value="PD40"/>
    <property type="match status" value="1"/>
</dbReference>
<dbReference type="InterPro" id="IPR029058">
    <property type="entry name" value="AB_hydrolase_fold"/>
</dbReference>
<feature type="domain" description="Peptidase S9 prolyl oligopeptidase catalytic" evidence="4">
    <location>
        <begin position="701"/>
        <end position="879"/>
    </location>
</feature>
<evidence type="ECO:0000256" key="2">
    <source>
        <dbReference type="ARBA" id="ARBA00022825"/>
    </source>
</evidence>
<evidence type="ECO:0000256" key="1">
    <source>
        <dbReference type="ARBA" id="ARBA00022801"/>
    </source>
</evidence>
<dbReference type="InterPro" id="IPR011659">
    <property type="entry name" value="WD40"/>
</dbReference>
<dbReference type="SUPFAM" id="SSF53474">
    <property type="entry name" value="alpha/beta-Hydrolases"/>
    <property type="match status" value="1"/>
</dbReference>
<keyword evidence="2" id="KW-0720">Serine protease</keyword>
<keyword evidence="1" id="KW-0378">Hydrolase</keyword>
<sequence length="883" mass="96253">MRICLVKLWALLVSLCVAGGAFAQHPMTLDDLFKLSVVNHTAVSPDGEWIAAVIIRPVTPGEMYGRTYYEADVTRADVWLISTRTGERRNLTQGARDASGFWCATWSPDGQRLAMLSTKPAGKEPRGGDNIRLHVWEKSSGAIKRLSSRAMMTQTMGGSSLYRVDLRNQFNQAHNAGRCSDEENAPFVWIDDTSLLAVALPQGNVSGLLDAYSRSLKHAFATLKSLEQGDQPTVSSVESAGAESAAPLNVSLLRINARNARSDEIASVPVFPLDGDLQMVVAPDAKSAALLATIRATAPGGGEKFSYPFGSWAVDKQLGFVDLIAGSSVRWAPLPATGKYLLDLLSWSNDGSAVAVRARPKISTLSLTMFVASARDLSIKRVSPEALSMAAAASGADIPDTSSVIWADTGGLIAKAVRADEELSPLEWWIRQVRSRSVPRADWWLLRDDAEPINLTSKMAHVPASLHRVASNGRLVGVADDALWTLDATSGEATRLASAPLPQGAEVVWAGPQRSAAFELLIAGKGKDGVRPWVRAQIQGDTATVTPIELPNPTARFESYDAARTRLLFKDQAPTGTFLWATNAAGTDARKLLSINEHMADVAMGETRLIEYRGIDGQSLQAGVILPPDYVPGRKYPMLMWVYAGATVRGFDSDFFNAYYAGMYNMRLYAAKGYVVMMPSMPLAPDGGKNDDYIDLPKGAMPAVDKLIELGIADPDRLAVMGQSYGGYSTYSLVTYTNRFKAAIAMAGITELVSLYGQFDPTARGYGGIEHQKSANWGLLEHGQVSMGVPPWEDLWHYLRNSPLYFVDRVQTPLLMIHGEQDIRGPMSQAEEFFYALYRQGKRAKLLRYWGEDHGLRQSPANVRSVVDEIVAWLDTNLATQNK</sequence>
<keyword evidence="2" id="KW-0645">Protease</keyword>
<keyword evidence="3" id="KW-0732">Signal</keyword>
<dbReference type="RefSeq" id="WP_380604825.1">
    <property type="nucleotide sequence ID" value="NZ_JBHSDU010000015.1"/>
</dbReference>
<keyword evidence="6" id="KW-1185">Reference proteome</keyword>
<dbReference type="PANTHER" id="PTHR42776:SF28">
    <property type="entry name" value="GLUTAMYL ENDOPEPTIDASE, CHLOROPLASTIC-RELATED"/>
    <property type="match status" value="1"/>
</dbReference>
<organism evidence="5 6">
    <name type="scientific">Steroidobacter flavus</name>
    <dbReference type="NCBI Taxonomy" id="1842136"/>
    <lineage>
        <taxon>Bacteria</taxon>
        <taxon>Pseudomonadati</taxon>
        <taxon>Pseudomonadota</taxon>
        <taxon>Gammaproteobacteria</taxon>
        <taxon>Steroidobacterales</taxon>
        <taxon>Steroidobacteraceae</taxon>
        <taxon>Steroidobacter</taxon>
    </lineage>
</organism>
<accession>A0ABV8T4Z2</accession>
<dbReference type="EMBL" id="JBHSDU010000015">
    <property type="protein sequence ID" value="MFC4314003.1"/>
    <property type="molecule type" value="Genomic_DNA"/>
</dbReference>
<evidence type="ECO:0000313" key="6">
    <source>
        <dbReference type="Proteomes" id="UP001595904"/>
    </source>
</evidence>
<feature type="chain" id="PRO_5045220055" evidence="3">
    <location>
        <begin position="24"/>
        <end position="883"/>
    </location>
</feature>
<comment type="caution">
    <text evidence="5">The sequence shown here is derived from an EMBL/GenBank/DDBJ whole genome shotgun (WGS) entry which is preliminary data.</text>
</comment>